<evidence type="ECO:0000313" key="3">
    <source>
        <dbReference type="Proteomes" id="UP000601435"/>
    </source>
</evidence>
<dbReference type="Proteomes" id="UP000601435">
    <property type="component" value="Unassembled WGS sequence"/>
</dbReference>
<evidence type="ECO:0000256" key="1">
    <source>
        <dbReference type="SAM" id="MobiDB-lite"/>
    </source>
</evidence>
<protein>
    <submittedName>
        <fullName evidence="2">Uncharacterized protein</fullName>
    </submittedName>
</protein>
<sequence length="419" mass="46541">MRAPSEACSETEDAKDEQEVDTQGQPHCQGLSPFFSRSRKSKLASRLKTSYTGSRIVEDEGGQAEKIDRVWLSIRPWVCLHALVARQRAHPICNPECEDWEEEGASERAVLAHSRKEDTPTADEFAWTAAMVVSLPPECLARALEFIHGDVSSVYAPEPRVPYATPLSSEVKAAQVRNWQCCRYLLSQQSCLHGRVVQSGRSGRSLSVACWYCTANFPHGLEGVEQLKAHAEAAHAPEILAYIRKTRKVKARRQRERYQAGPGGQVRRDLELQKQLGLTADFTVKSDPYPRRTLAKKLCQGFALIFSGIGVLYGIIQCFAVEVGGEFLAAEQAAREIGIRCVCIDVDLNRFWSRLGWAILPLPANLLNSLLSWLAFPRLFFQFVFPPFGTIDVLGSMVLHGRSPSLATAKGSRGVESEV</sequence>
<reference evidence="2" key="1">
    <citation type="submission" date="2021-02" db="EMBL/GenBank/DDBJ databases">
        <authorList>
            <person name="Dougan E. K."/>
            <person name="Rhodes N."/>
            <person name="Thang M."/>
            <person name="Chan C."/>
        </authorList>
    </citation>
    <scope>NUCLEOTIDE SEQUENCE</scope>
</reference>
<accession>A0A812ZG74</accession>
<dbReference type="OrthoDB" id="423618at2759"/>
<proteinExistence type="predicted"/>
<dbReference type="AlphaFoldDB" id="A0A812ZG74"/>
<name>A0A812ZG74_9DINO</name>
<comment type="caution">
    <text evidence="2">The sequence shown here is derived from an EMBL/GenBank/DDBJ whole genome shotgun (WGS) entry which is preliminary data.</text>
</comment>
<gene>
    <name evidence="2" type="ORF">SNEC2469_LOCUS24576</name>
</gene>
<feature type="region of interest" description="Disordered" evidence="1">
    <location>
        <begin position="1"/>
        <end position="34"/>
    </location>
</feature>
<keyword evidence="3" id="KW-1185">Reference proteome</keyword>
<evidence type="ECO:0000313" key="2">
    <source>
        <dbReference type="EMBL" id="CAE7824428.1"/>
    </source>
</evidence>
<dbReference type="EMBL" id="CAJNJA010047474">
    <property type="protein sequence ID" value="CAE7824428.1"/>
    <property type="molecule type" value="Genomic_DNA"/>
</dbReference>
<organism evidence="2 3">
    <name type="scientific">Symbiodinium necroappetens</name>
    <dbReference type="NCBI Taxonomy" id="1628268"/>
    <lineage>
        <taxon>Eukaryota</taxon>
        <taxon>Sar</taxon>
        <taxon>Alveolata</taxon>
        <taxon>Dinophyceae</taxon>
        <taxon>Suessiales</taxon>
        <taxon>Symbiodiniaceae</taxon>
        <taxon>Symbiodinium</taxon>
    </lineage>
</organism>
<feature type="compositionally biased region" description="Acidic residues" evidence="1">
    <location>
        <begin position="9"/>
        <end position="20"/>
    </location>
</feature>